<protein>
    <submittedName>
        <fullName evidence="1">Uncharacterized protein</fullName>
    </submittedName>
</protein>
<reference evidence="1 2" key="1">
    <citation type="submission" date="2018-10" db="EMBL/GenBank/DDBJ databases">
        <title>Relationship between Morphology and Antimicrobial Activity in Streptomyces.</title>
        <authorList>
            <person name="Kang H.J."/>
            <person name="Kim S.B."/>
        </authorList>
    </citation>
    <scope>NUCLEOTIDE SEQUENCE [LARGE SCALE GENOMIC DNA]</scope>
    <source>
        <strain evidence="1 2">BH38</strain>
    </source>
</reference>
<proteinExistence type="predicted"/>
<dbReference type="KEGG" id="shun:DWB77_02141"/>
<evidence type="ECO:0000313" key="2">
    <source>
        <dbReference type="Proteomes" id="UP000271554"/>
    </source>
</evidence>
<dbReference type="EMBL" id="CP032698">
    <property type="protein sequence ID" value="AYG80021.1"/>
    <property type="molecule type" value="Genomic_DNA"/>
</dbReference>
<gene>
    <name evidence="1" type="ORF">DWB77_02141</name>
</gene>
<dbReference type="OrthoDB" id="4229996at2"/>
<dbReference type="RefSeq" id="WP_120721020.1">
    <property type="nucleotide sequence ID" value="NZ_CP032698.1"/>
</dbReference>
<name>A0A387HBH2_9ACTN</name>
<sequence>MTTTQEIIRVIGSDVVKMGERAAAVAGDRGGDIREPVYVWTREDISNAVNNGVDLVNDELGSERDTDLMNIVVNAVMTLLENPHYTLDEVIQECYDEDPEEVRSWWTGWI</sequence>
<evidence type="ECO:0000313" key="1">
    <source>
        <dbReference type="EMBL" id="AYG80021.1"/>
    </source>
</evidence>
<organism evidence="1 2">
    <name type="scientific">Streptomyces hundungensis</name>
    <dbReference type="NCBI Taxonomy" id="1077946"/>
    <lineage>
        <taxon>Bacteria</taxon>
        <taxon>Bacillati</taxon>
        <taxon>Actinomycetota</taxon>
        <taxon>Actinomycetes</taxon>
        <taxon>Kitasatosporales</taxon>
        <taxon>Streptomycetaceae</taxon>
        <taxon>Streptomyces</taxon>
    </lineage>
</organism>
<accession>A0A387HBH2</accession>
<keyword evidence="2" id="KW-1185">Reference proteome</keyword>
<dbReference type="Proteomes" id="UP000271554">
    <property type="component" value="Chromosome"/>
</dbReference>
<dbReference type="AlphaFoldDB" id="A0A387HBH2"/>